<dbReference type="SUPFAM" id="SSF46600">
    <property type="entry name" value="C-terminal UvrC-binding domain of UvrB"/>
    <property type="match status" value="1"/>
</dbReference>
<dbReference type="SMART" id="SM00465">
    <property type="entry name" value="GIYc"/>
    <property type="match status" value="1"/>
</dbReference>
<dbReference type="InterPro" id="IPR036876">
    <property type="entry name" value="UVR_dom_sf"/>
</dbReference>
<dbReference type="EMBL" id="MAEI02000001">
    <property type="protein sequence ID" value="MEO1780573.1"/>
    <property type="molecule type" value="Genomic_DNA"/>
</dbReference>
<dbReference type="PANTHER" id="PTHR30562:SF1">
    <property type="entry name" value="UVRABC SYSTEM PROTEIN C"/>
    <property type="match status" value="1"/>
</dbReference>
<dbReference type="Gene3D" id="3.40.1440.10">
    <property type="entry name" value="GIY-YIG endonuclease"/>
    <property type="match status" value="1"/>
</dbReference>
<dbReference type="PROSITE" id="PS50164">
    <property type="entry name" value="GIY_YIG"/>
    <property type="match status" value="1"/>
</dbReference>
<dbReference type="PANTHER" id="PTHR30562">
    <property type="entry name" value="UVRC/OXIDOREDUCTASE"/>
    <property type="match status" value="1"/>
</dbReference>
<keyword evidence="3" id="KW-1185">Reference proteome</keyword>
<dbReference type="Proteomes" id="UP001429357">
    <property type="component" value="Unassembled WGS sequence"/>
</dbReference>
<dbReference type="InterPro" id="IPR050066">
    <property type="entry name" value="UvrABC_protein_C"/>
</dbReference>
<comment type="caution">
    <text evidence="2">The sequence shown here is derived from an EMBL/GenBank/DDBJ whole genome shotgun (WGS) entry which is preliminary data.</text>
</comment>
<dbReference type="InterPro" id="IPR035901">
    <property type="entry name" value="GIY-YIG_endonuc_sf"/>
</dbReference>
<dbReference type="Pfam" id="PF01541">
    <property type="entry name" value="GIY-YIG"/>
    <property type="match status" value="1"/>
</dbReference>
<accession>A0ABV0EXN8</accession>
<protein>
    <submittedName>
        <fullName evidence="2">Excinuclease ABC subunit C</fullName>
    </submittedName>
</protein>
<name>A0ABV0EXN8_9ENTE</name>
<proteinExistence type="predicted"/>
<dbReference type="InterPro" id="IPR000305">
    <property type="entry name" value="GIY-YIG_endonuc"/>
</dbReference>
<reference evidence="2" key="1">
    <citation type="submission" date="2016-06" db="EMBL/GenBank/DDBJ databases">
        <authorList>
            <person name="Van Tyne D."/>
        </authorList>
    </citation>
    <scope>NUCLEOTIDE SEQUENCE</scope>
    <source>
        <strain evidence="2">JM9A</strain>
    </source>
</reference>
<organism evidence="2 3">
    <name type="scientific">Enterococcus diestrammenae</name>
    <dbReference type="NCBI Taxonomy" id="1155073"/>
    <lineage>
        <taxon>Bacteria</taxon>
        <taxon>Bacillati</taxon>
        <taxon>Bacillota</taxon>
        <taxon>Bacilli</taxon>
        <taxon>Lactobacillales</taxon>
        <taxon>Enterococcaceae</taxon>
        <taxon>Enterococcus</taxon>
    </lineage>
</organism>
<evidence type="ECO:0000313" key="2">
    <source>
        <dbReference type="EMBL" id="MEO1780573.1"/>
    </source>
</evidence>
<feature type="domain" description="GIY-YIG" evidence="1">
    <location>
        <begin position="44"/>
        <end position="123"/>
    </location>
</feature>
<dbReference type="InterPro" id="IPR047296">
    <property type="entry name" value="GIY-YIG_UvrC_Cho"/>
</dbReference>
<dbReference type="SUPFAM" id="SSF82771">
    <property type="entry name" value="GIY-YIG endonuclease"/>
    <property type="match status" value="1"/>
</dbReference>
<reference evidence="2" key="2">
    <citation type="submission" date="2024-02" db="EMBL/GenBank/DDBJ databases">
        <title>The Genome Sequence of Enterococcus diestrammenae JM9A.</title>
        <authorList>
            <person name="Earl A."/>
            <person name="Manson A."/>
            <person name="Gilmore M."/>
            <person name="Sanders J."/>
            <person name="Shea T."/>
            <person name="Howe W."/>
            <person name="Livny J."/>
            <person name="Cuomo C."/>
            <person name="Neafsey D."/>
            <person name="Birren B."/>
        </authorList>
    </citation>
    <scope>NUCLEOTIDE SEQUENCE</scope>
    <source>
        <strain evidence="2">JM9A</strain>
    </source>
</reference>
<evidence type="ECO:0000313" key="3">
    <source>
        <dbReference type="Proteomes" id="UP001429357"/>
    </source>
</evidence>
<evidence type="ECO:0000259" key="1">
    <source>
        <dbReference type="PROSITE" id="PS50164"/>
    </source>
</evidence>
<gene>
    <name evidence="2" type="ORF">BAU18_000112</name>
</gene>
<sequence>MGLSKRNFDVFNSLKTSTYLANRPIFCYLPLMKTIQAKLQQLPEAPGIYLMKDAHGDILYVGKAKNLKNRVRSYFHHNAQHSKKVLRMVWNIADLDWQIVDTELDALLLECQLIQEHHPLYNRMMNSHLNYCYVKLTATGPVLITDLEPTDTSAVGGLMANISRESTLQTSLILGPFRQYKKLPSLIETLQDTYLLPGVNPLTSLAVQRQLPQMTQRPLSERLYQVNQFFLGNETTVFRELEARMTASAEQLNFENAAQLQQHLEQAQYFYRYIQEHQQFIAKKRLLWWTPLERDPKQKKVYYISHGQLLTSRVIPLATPVSFDIAPLSAPPQLTKKDVDPQDILISYLKYHQV</sequence>
<dbReference type="CDD" id="cd10434">
    <property type="entry name" value="GIY-YIG_UvrC_Cho"/>
    <property type="match status" value="1"/>
</dbReference>